<protein>
    <submittedName>
        <fullName evidence="2">SAM-dependent methyltransferase</fullName>
    </submittedName>
</protein>
<dbReference type="Gene3D" id="3.40.50.150">
    <property type="entry name" value="Vaccinia Virus protein VP39"/>
    <property type="match status" value="1"/>
</dbReference>
<proteinExistence type="predicted"/>
<dbReference type="RefSeq" id="WP_209644022.1">
    <property type="nucleotide sequence ID" value="NZ_JAGINW010000001.1"/>
</dbReference>
<dbReference type="EMBL" id="JAGINW010000001">
    <property type="protein sequence ID" value="MBP2327021.1"/>
    <property type="molecule type" value="Genomic_DNA"/>
</dbReference>
<dbReference type="GO" id="GO:0032259">
    <property type="term" value="P:methylation"/>
    <property type="evidence" value="ECO:0007669"/>
    <property type="project" value="UniProtKB-KW"/>
</dbReference>
<keyword evidence="2" id="KW-0808">Transferase</keyword>
<name>A0ABS4TRJ3_9PSEU</name>
<dbReference type="Proteomes" id="UP001519332">
    <property type="component" value="Unassembled WGS sequence"/>
</dbReference>
<keyword evidence="2" id="KW-0489">Methyltransferase</keyword>
<dbReference type="SUPFAM" id="SSF53335">
    <property type="entry name" value="S-adenosyl-L-methionine-dependent methyltransferases"/>
    <property type="match status" value="1"/>
</dbReference>
<dbReference type="InterPro" id="IPR013216">
    <property type="entry name" value="Methyltransf_11"/>
</dbReference>
<evidence type="ECO:0000313" key="3">
    <source>
        <dbReference type="Proteomes" id="UP001519332"/>
    </source>
</evidence>
<gene>
    <name evidence="2" type="ORF">JOF56_007406</name>
</gene>
<dbReference type="InterPro" id="IPR029063">
    <property type="entry name" value="SAM-dependent_MTases_sf"/>
</dbReference>
<keyword evidence="3" id="KW-1185">Reference proteome</keyword>
<dbReference type="GO" id="GO:0008168">
    <property type="term" value="F:methyltransferase activity"/>
    <property type="evidence" value="ECO:0007669"/>
    <property type="project" value="UniProtKB-KW"/>
</dbReference>
<dbReference type="PANTHER" id="PTHR42912">
    <property type="entry name" value="METHYLTRANSFERASE"/>
    <property type="match status" value="1"/>
</dbReference>
<dbReference type="InterPro" id="IPR050508">
    <property type="entry name" value="Methyltransf_Superfamily"/>
</dbReference>
<dbReference type="CDD" id="cd02440">
    <property type="entry name" value="AdoMet_MTases"/>
    <property type="match status" value="1"/>
</dbReference>
<dbReference type="Pfam" id="PF08241">
    <property type="entry name" value="Methyltransf_11"/>
    <property type="match status" value="1"/>
</dbReference>
<evidence type="ECO:0000313" key="2">
    <source>
        <dbReference type="EMBL" id="MBP2327021.1"/>
    </source>
</evidence>
<organism evidence="2 3">
    <name type="scientific">Kibdelosporangium banguiense</name>
    <dbReference type="NCBI Taxonomy" id="1365924"/>
    <lineage>
        <taxon>Bacteria</taxon>
        <taxon>Bacillati</taxon>
        <taxon>Actinomycetota</taxon>
        <taxon>Actinomycetes</taxon>
        <taxon>Pseudonocardiales</taxon>
        <taxon>Pseudonocardiaceae</taxon>
        <taxon>Kibdelosporangium</taxon>
    </lineage>
</organism>
<feature type="domain" description="Methyltransferase type 11" evidence="1">
    <location>
        <begin position="58"/>
        <end position="151"/>
    </location>
</feature>
<reference evidence="2 3" key="1">
    <citation type="submission" date="2021-03" db="EMBL/GenBank/DDBJ databases">
        <title>Sequencing the genomes of 1000 actinobacteria strains.</title>
        <authorList>
            <person name="Klenk H.-P."/>
        </authorList>
    </citation>
    <scope>NUCLEOTIDE SEQUENCE [LARGE SCALE GENOMIC DNA]</scope>
    <source>
        <strain evidence="2 3">DSM 46670</strain>
    </source>
</reference>
<accession>A0ABS4TRJ3</accession>
<sequence length="218" mass="24690">MIDLVSRPLELLPRSALMPTSEVDHPDWNYRPLLGLVQRLRFRIILKLLADNHFGSMLEIGYGSGVFMPELAKRCDNLYGIDPHPKHREVAESLARNGIDAELTQATVESLPYESDFFDCVVTVSTLEYVPRIDDACQELRRVLKPTGILAVVTPGATPIWDMALRLTTGESPTQYSDRRQNLQPALRREFTVTREVRVPAFGTTKLRLYTGLSLQPR</sequence>
<evidence type="ECO:0000259" key="1">
    <source>
        <dbReference type="Pfam" id="PF08241"/>
    </source>
</evidence>
<comment type="caution">
    <text evidence="2">The sequence shown here is derived from an EMBL/GenBank/DDBJ whole genome shotgun (WGS) entry which is preliminary data.</text>
</comment>